<dbReference type="EMBL" id="CP042467">
    <property type="protein sequence ID" value="QED29277.1"/>
    <property type="molecule type" value="Genomic_DNA"/>
</dbReference>
<proteinExistence type="predicted"/>
<dbReference type="RefSeq" id="WP_146962510.1">
    <property type="nucleotide sequence ID" value="NZ_CP042467.1"/>
</dbReference>
<sequence>MTRHQELSSTHIFSHAPGLSGSGFWQAESIVVDSSGNSYVLGDFSDNSSLSFGCTGSLSNPQYSQRDIFLVKFDDDGDCVWQISLGDNASSQITESTSYTAADLSITPNDTVVVALNQYFIPFGPGDYARTMGFFEYDGSANLVWSDVFTAFADTNKNVVAIASGDDDVYVLRWGPRSGSSRTQSWAESFGGLGSNQPADVAIDQDNGDIAIVGNYDDEHTDLDSNAGNSTDTNAIFIQTLESDGTPITSLTSNMASGEYGVATATAFDTDSELYLAGYFEGEIIRNSGLAPTFFTSSLTSNVQDGLLIRYDSASLSSVSISGHSNDSSTREEILGISAPFNNVVVVSGETCSVVECVPSGFTHEFTGSYTKPTSYLIEYSSENYRFNDVFSTYGSSFLIYVVGQARGINIDLGGDVLTGGHDLVAAYEITPDDD</sequence>
<evidence type="ECO:0000313" key="2">
    <source>
        <dbReference type="Proteomes" id="UP000321595"/>
    </source>
</evidence>
<gene>
    <name evidence="1" type="ORF">FRD01_18965</name>
</gene>
<name>A0A5B8XVR5_9DELT</name>
<dbReference type="PANTHER" id="PTHR35580">
    <property type="entry name" value="CELL SURFACE GLYCOPROTEIN (S-LAYER PROTEIN)-LIKE PROTEIN"/>
    <property type="match status" value="1"/>
</dbReference>
<reference evidence="1 2" key="1">
    <citation type="submission" date="2019-08" db="EMBL/GenBank/DDBJ databases">
        <authorList>
            <person name="Liang Q."/>
        </authorList>
    </citation>
    <scope>NUCLEOTIDE SEQUENCE [LARGE SCALE GENOMIC DNA]</scope>
    <source>
        <strain evidence="1 2">V1718</strain>
    </source>
</reference>
<evidence type="ECO:0000313" key="1">
    <source>
        <dbReference type="EMBL" id="QED29277.1"/>
    </source>
</evidence>
<dbReference type="AlphaFoldDB" id="A0A5B8XVR5"/>
<keyword evidence="2" id="KW-1185">Reference proteome</keyword>
<accession>A0A5B8XVR5</accession>
<protein>
    <submittedName>
        <fullName evidence="1">Uncharacterized protein</fullName>
    </submittedName>
</protein>
<dbReference type="InterPro" id="IPR052918">
    <property type="entry name" value="Motility_Chemotaxis_Reg"/>
</dbReference>
<dbReference type="PANTHER" id="PTHR35580:SF1">
    <property type="entry name" value="PHYTASE-LIKE DOMAIN-CONTAINING PROTEIN"/>
    <property type="match status" value="1"/>
</dbReference>
<dbReference type="Proteomes" id="UP000321595">
    <property type="component" value="Chromosome"/>
</dbReference>
<dbReference type="OrthoDB" id="5522807at2"/>
<dbReference type="SUPFAM" id="SSF101898">
    <property type="entry name" value="NHL repeat"/>
    <property type="match status" value="1"/>
</dbReference>
<organism evidence="1 2">
    <name type="scientific">Microvenator marinus</name>
    <dbReference type="NCBI Taxonomy" id="2600177"/>
    <lineage>
        <taxon>Bacteria</taxon>
        <taxon>Deltaproteobacteria</taxon>
        <taxon>Bradymonadales</taxon>
        <taxon>Microvenatoraceae</taxon>
        <taxon>Microvenator</taxon>
    </lineage>
</organism>
<dbReference type="KEGG" id="bbae:FRD01_18965"/>